<evidence type="ECO:0000313" key="2">
    <source>
        <dbReference type="EMBL" id="MFF5289588.1"/>
    </source>
</evidence>
<keyword evidence="3" id="KW-1185">Reference proteome</keyword>
<dbReference type="Proteomes" id="UP001602245">
    <property type="component" value="Unassembled WGS sequence"/>
</dbReference>
<dbReference type="SUPFAM" id="SSF89372">
    <property type="entry name" value="Fucose-specific lectin"/>
    <property type="match status" value="2"/>
</dbReference>
<name>A0ABW6W8F7_9ACTN</name>
<evidence type="ECO:0000313" key="3">
    <source>
        <dbReference type="Proteomes" id="UP001602245"/>
    </source>
</evidence>
<gene>
    <name evidence="2" type="ORF">ACFY35_09125</name>
</gene>
<dbReference type="RefSeq" id="WP_157297223.1">
    <property type="nucleotide sequence ID" value="NZ_JBIAZU010000002.1"/>
</dbReference>
<protein>
    <submittedName>
        <fullName evidence="2">Uncharacterized protein</fullName>
    </submittedName>
</protein>
<accession>A0ABW6W8F7</accession>
<proteinExistence type="predicted"/>
<dbReference type="EMBL" id="JBIAZU010000002">
    <property type="protein sequence ID" value="MFF5289588.1"/>
    <property type="molecule type" value="Genomic_DNA"/>
</dbReference>
<evidence type="ECO:0000256" key="1">
    <source>
        <dbReference type="SAM" id="MobiDB-lite"/>
    </source>
</evidence>
<comment type="caution">
    <text evidence="2">The sequence shown here is derived from an EMBL/GenBank/DDBJ whole genome shotgun (WGS) entry which is preliminary data.</text>
</comment>
<sequence>MTVAVAASPADADEPPDPPPPPTFSVAFQGSNGDLWTLDTAGMPHDRGLGMAARTSPSAVNSCGGGCRTTIAFQANTGKLWLLDLLTGVPTNTTISMASGTSPSASYTLAGAVKIAYRGTNGHLWTYVVGSSPVDSTLPIRNSPSISLPLNFSREAVIAYQTPSGNLMCLLTGDGQNSCPGVAMDPATSPSIAVIGSTSLLDGVAVAYESADHVLYTYNSVNHTNPRIALSLTPGAGPGAGVNGLIGPDGTGEIQVSFRAVTSALWRVTPDISFQESWTVGVAAGSTPSVAPWILAFQGSDGRLWTEANFAAPVQSTALMAAGTSPDLY</sequence>
<feature type="region of interest" description="Disordered" evidence="1">
    <location>
        <begin position="1"/>
        <end position="22"/>
    </location>
</feature>
<feature type="compositionally biased region" description="Low complexity" evidence="1">
    <location>
        <begin position="1"/>
        <end position="10"/>
    </location>
</feature>
<organism evidence="2 3">
    <name type="scientific">Paractinoplanes globisporus</name>
    <dbReference type="NCBI Taxonomy" id="113565"/>
    <lineage>
        <taxon>Bacteria</taxon>
        <taxon>Bacillati</taxon>
        <taxon>Actinomycetota</taxon>
        <taxon>Actinomycetes</taxon>
        <taxon>Micromonosporales</taxon>
        <taxon>Micromonosporaceae</taxon>
        <taxon>Paractinoplanes</taxon>
    </lineage>
</organism>
<reference evidence="2 3" key="1">
    <citation type="submission" date="2024-10" db="EMBL/GenBank/DDBJ databases">
        <title>The Natural Products Discovery Center: Release of the First 8490 Sequenced Strains for Exploring Actinobacteria Biosynthetic Diversity.</title>
        <authorList>
            <person name="Kalkreuter E."/>
            <person name="Kautsar S.A."/>
            <person name="Yang D."/>
            <person name="Bader C.D."/>
            <person name="Teijaro C.N."/>
            <person name="Fluegel L."/>
            <person name="Davis C.M."/>
            <person name="Simpson J.R."/>
            <person name="Lauterbach L."/>
            <person name="Steele A.D."/>
            <person name="Gui C."/>
            <person name="Meng S."/>
            <person name="Li G."/>
            <person name="Viehrig K."/>
            <person name="Ye F."/>
            <person name="Su P."/>
            <person name="Kiefer A.F."/>
            <person name="Nichols A."/>
            <person name="Cepeda A.J."/>
            <person name="Yan W."/>
            <person name="Fan B."/>
            <person name="Jiang Y."/>
            <person name="Adhikari A."/>
            <person name="Zheng C.-J."/>
            <person name="Schuster L."/>
            <person name="Cowan T.M."/>
            <person name="Smanski M.J."/>
            <person name="Chevrette M.G."/>
            <person name="De Carvalho L.P.S."/>
            <person name="Shen B."/>
        </authorList>
    </citation>
    <scope>NUCLEOTIDE SEQUENCE [LARGE SCALE GENOMIC DNA]</scope>
    <source>
        <strain evidence="2 3">NPDC000087</strain>
    </source>
</reference>